<dbReference type="PANTHER" id="PTHR35176">
    <property type="entry name" value="HEME OXYGENASE HI_0854-RELATED"/>
    <property type="match status" value="1"/>
</dbReference>
<feature type="region of interest" description="Disordered" evidence="2">
    <location>
        <begin position="139"/>
        <end position="158"/>
    </location>
</feature>
<dbReference type="GO" id="GO:0070967">
    <property type="term" value="F:coenzyme F420 binding"/>
    <property type="evidence" value="ECO:0007669"/>
    <property type="project" value="TreeGrafter"/>
</dbReference>
<dbReference type="InterPro" id="IPR012349">
    <property type="entry name" value="Split_barrel_FMN-bd"/>
</dbReference>
<dbReference type="KEGG" id="nano:G5V58_00280"/>
<dbReference type="RefSeq" id="WP_165227729.1">
    <property type="nucleotide sequence ID" value="NZ_CP049257.1"/>
</dbReference>
<feature type="compositionally biased region" description="Basic and acidic residues" evidence="2">
    <location>
        <begin position="146"/>
        <end position="158"/>
    </location>
</feature>
<dbReference type="SUPFAM" id="SSF50475">
    <property type="entry name" value="FMN-binding split barrel"/>
    <property type="match status" value="1"/>
</dbReference>
<keyword evidence="5" id="KW-1185">Reference proteome</keyword>
<gene>
    <name evidence="4" type="ORF">G5V58_00280</name>
</gene>
<dbReference type="Proteomes" id="UP000502996">
    <property type="component" value="Chromosome"/>
</dbReference>
<protein>
    <submittedName>
        <fullName evidence="4">Pyridoxamine 5'-phosphate oxidase family protein</fullName>
    </submittedName>
</protein>
<reference evidence="4" key="1">
    <citation type="submission" date="2020-02" db="EMBL/GenBank/DDBJ databases">
        <title>Full genome sequence of Nocardioides sp. R-3366.</title>
        <authorList>
            <person name="Im W.-T."/>
        </authorList>
    </citation>
    <scope>NUCLEOTIDE SEQUENCE [LARGE SCALE GENOMIC DNA]</scope>
    <source>
        <strain evidence="4">R-3366</strain>
    </source>
</reference>
<dbReference type="GO" id="GO:0005829">
    <property type="term" value="C:cytosol"/>
    <property type="evidence" value="ECO:0007669"/>
    <property type="project" value="TreeGrafter"/>
</dbReference>
<evidence type="ECO:0000313" key="5">
    <source>
        <dbReference type="Proteomes" id="UP000502996"/>
    </source>
</evidence>
<evidence type="ECO:0000256" key="1">
    <source>
        <dbReference type="ARBA" id="ARBA00023002"/>
    </source>
</evidence>
<feature type="domain" description="Pyridoxamine 5'-phosphate oxidase N-terminal" evidence="3">
    <location>
        <begin position="4"/>
        <end position="134"/>
    </location>
</feature>
<dbReference type="AlphaFoldDB" id="A0A6G6W8D3"/>
<evidence type="ECO:0000259" key="3">
    <source>
        <dbReference type="Pfam" id="PF01243"/>
    </source>
</evidence>
<keyword evidence="1" id="KW-0560">Oxidoreductase</keyword>
<dbReference type="InterPro" id="IPR052019">
    <property type="entry name" value="F420H2_bilvrd_red/Heme_oxyg"/>
</dbReference>
<name>A0A6G6W8D3_9ACTN</name>
<accession>A0A6G6W8D3</accession>
<proteinExistence type="predicted"/>
<evidence type="ECO:0000313" key="4">
    <source>
        <dbReference type="EMBL" id="QIG41413.1"/>
    </source>
</evidence>
<dbReference type="InterPro" id="IPR011576">
    <property type="entry name" value="Pyridox_Oxase_N"/>
</dbReference>
<organism evidence="4 5">
    <name type="scientific">Nocardioides anomalus</name>
    <dbReference type="NCBI Taxonomy" id="2712223"/>
    <lineage>
        <taxon>Bacteria</taxon>
        <taxon>Bacillati</taxon>
        <taxon>Actinomycetota</taxon>
        <taxon>Actinomycetes</taxon>
        <taxon>Propionibacteriales</taxon>
        <taxon>Nocardioidaceae</taxon>
        <taxon>Nocardioides</taxon>
    </lineage>
</organism>
<evidence type="ECO:0000256" key="2">
    <source>
        <dbReference type="SAM" id="MobiDB-lite"/>
    </source>
</evidence>
<dbReference type="GO" id="GO:0016627">
    <property type="term" value="F:oxidoreductase activity, acting on the CH-CH group of donors"/>
    <property type="evidence" value="ECO:0007669"/>
    <property type="project" value="TreeGrafter"/>
</dbReference>
<sequence length="158" mass="17609">MTDLDQQARDVLDSVRYVVLATLDEDGRPRTSPVYFTPDRYARLYWVSHPDTHHCANLRRDARASGVVFDSTRPPGQGEAVYVTGTAREVGAAELDAHVPVAFDPARGARRFEPEELSGDADLRLWVLELEDVEVHVPAGHPELGTGRDRRVPVDPRV</sequence>
<dbReference type="EMBL" id="CP049257">
    <property type="protein sequence ID" value="QIG41413.1"/>
    <property type="molecule type" value="Genomic_DNA"/>
</dbReference>
<dbReference type="Pfam" id="PF01243">
    <property type="entry name" value="PNPOx_N"/>
    <property type="match status" value="1"/>
</dbReference>
<dbReference type="PANTHER" id="PTHR35176:SF6">
    <property type="entry name" value="HEME OXYGENASE HI_0854-RELATED"/>
    <property type="match status" value="1"/>
</dbReference>
<dbReference type="Gene3D" id="2.30.110.10">
    <property type="entry name" value="Electron Transport, Fmn-binding Protein, Chain A"/>
    <property type="match status" value="1"/>
</dbReference>